<evidence type="ECO:0000259" key="1">
    <source>
        <dbReference type="Pfam" id="PF14214"/>
    </source>
</evidence>
<reference evidence="2" key="3">
    <citation type="submission" date="2022-06" db="UniProtKB">
        <authorList>
            <consortium name="EnsemblPlants"/>
        </authorList>
    </citation>
    <scope>IDENTIFICATION</scope>
</reference>
<organism evidence="2 3">
    <name type="scientific">Triticum urartu</name>
    <name type="common">Red wild einkorn</name>
    <name type="synonym">Crithodium urartu</name>
    <dbReference type="NCBI Taxonomy" id="4572"/>
    <lineage>
        <taxon>Eukaryota</taxon>
        <taxon>Viridiplantae</taxon>
        <taxon>Streptophyta</taxon>
        <taxon>Embryophyta</taxon>
        <taxon>Tracheophyta</taxon>
        <taxon>Spermatophyta</taxon>
        <taxon>Magnoliopsida</taxon>
        <taxon>Liliopsida</taxon>
        <taxon>Poales</taxon>
        <taxon>Poaceae</taxon>
        <taxon>BOP clade</taxon>
        <taxon>Pooideae</taxon>
        <taxon>Triticodae</taxon>
        <taxon>Triticeae</taxon>
        <taxon>Triticinae</taxon>
        <taxon>Triticum</taxon>
    </lineage>
</organism>
<keyword evidence="3" id="KW-1185">Reference proteome</keyword>
<reference evidence="2" key="2">
    <citation type="submission" date="2018-03" db="EMBL/GenBank/DDBJ databases">
        <title>The Triticum urartu genome reveals the dynamic nature of wheat genome evolution.</title>
        <authorList>
            <person name="Ling H."/>
            <person name="Ma B."/>
            <person name="Shi X."/>
            <person name="Liu H."/>
            <person name="Dong L."/>
            <person name="Sun H."/>
            <person name="Cao Y."/>
            <person name="Gao Q."/>
            <person name="Zheng S."/>
            <person name="Li Y."/>
            <person name="Yu Y."/>
            <person name="Du H."/>
            <person name="Qi M."/>
            <person name="Li Y."/>
            <person name="Yu H."/>
            <person name="Cui Y."/>
            <person name="Wang N."/>
            <person name="Chen C."/>
            <person name="Wu H."/>
            <person name="Zhao Y."/>
            <person name="Zhang J."/>
            <person name="Li Y."/>
            <person name="Zhou W."/>
            <person name="Zhang B."/>
            <person name="Hu W."/>
            <person name="Eijk M."/>
            <person name="Tang J."/>
            <person name="Witsenboer H."/>
            <person name="Zhao S."/>
            <person name="Li Z."/>
            <person name="Zhang A."/>
            <person name="Wang D."/>
            <person name="Liang C."/>
        </authorList>
    </citation>
    <scope>NUCLEOTIDE SEQUENCE [LARGE SCALE GENOMIC DNA]</scope>
    <source>
        <strain evidence="2">cv. G1812</strain>
    </source>
</reference>
<dbReference type="Proteomes" id="UP000015106">
    <property type="component" value="Chromosome 1"/>
</dbReference>
<dbReference type="AlphaFoldDB" id="A0A8R7P453"/>
<proteinExistence type="predicted"/>
<evidence type="ECO:0000313" key="2">
    <source>
        <dbReference type="EnsemblPlants" id="TuG1812G0100003127.01.T01.cds406099"/>
    </source>
</evidence>
<evidence type="ECO:0000313" key="3">
    <source>
        <dbReference type="Proteomes" id="UP000015106"/>
    </source>
</evidence>
<reference evidence="3" key="1">
    <citation type="journal article" date="2013" name="Nature">
        <title>Draft genome of the wheat A-genome progenitor Triticum urartu.</title>
        <authorList>
            <person name="Ling H.Q."/>
            <person name="Zhao S."/>
            <person name="Liu D."/>
            <person name="Wang J."/>
            <person name="Sun H."/>
            <person name="Zhang C."/>
            <person name="Fan H."/>
            <person name="Li D."/>
            <person name="Dong L."/>
            <person name="Tao Y."/>
            <person name="Gao C."/>
            <person name="Wu H."/>
            <person name="Li Y."/>
            <person name="Cui Y."/>
            <person name="Guo X."/>
            <person name="Zheng S."/>
            <person name="Wang B."/>
            <person name="Yu K."/>
            <person name="Liang Q."/>
            <person name="Yang W."/>
            <person name="Lou X."/>
            <person name="Chen J."/>
            <person name="Feng M."/>
            <person name="Jian J."/>
            <person name="Zhang X."/>
            <person name="Luo G."/>
            <person name="Jiang Y."/>
            <person name="Liu J."/>
            <person name="Wang Z."/>
            <person name="Sha Y."/>
            <person name="Zhang B."/>
            <person name="Wu H."/>
            <person name="Tang D."/>
            <person name="Shen Q."/>
            <person name="Xue P."/>
            <person name="Zou S."/>
            <person name="Wang X."/>
            <person name="Liu X."/>
            <person name="Wang F."/>
            <person name="Yang Y."/>
            <person name="An X."/>
            <person name="Dong Z."/>
            <person name="Zhang K."/>
            <person name="Zhang X."/>
            <person name="Luo M.C."/>
            <person name="Dvorak J."/>
            <person name="Tong Y."/>
            <person name="Wang J."/>
            <person name="Yang H."/>
            <person name="Li Z."/>
            <person name="Wang D."/>
            <person name="Zhang A."/>
            <person name="Wang J."/>
        </authorList>
    </citation>
    <scope>NUCLEOTIDE SEQUENCE</scope>
    <source>
        <strain evidence="3">cv. G1812</strain>
    </source>
</reference>
<dbReference type="Gramene" id="TuG1812G0100003127.01.T01">
    <property type="protein sequence ID" value="TuG1812G0100003127.01.T01.cds406099"/>
    <property type="gene ID" value="TuG1812G0100003127.01"/>
</dbReference>
<protein>
    <recommendedName>
        <fullName evidence="1">Helitron helicase-like domain-containing protein</fullName>
    </recommendedName>
</protein>
<feature type="domain" description="Helitron helicase-like" evidence="1">
    <location>
        <begin position="12"/>
        <end position="98"/>
    </location>
</feature>
<sequence length="99" mass="11266">MAPVKLPSKWTYADTTETLATYGKPAIFLSMTCNPNWPEIQDALLPGQNLQDQPDLVARVFRSKLETMKDMLTKKHIPGVLKVVEFQKRGLPHAHFMLM</sequence>
<dbReference type="Pfam" id="PF14214">
    <property type="entry name" value="Helitron_like_N"/>
    <property type="match status" value="1"/>
</dbReference>
<accession>A0A8R7P453</accession>
<name>A0A8R7P453_TRIUA</name>
<dbReference type="InterPro" id="IPR025476">
    <property type="entry name" value="Helitron_helicase-like"/>
</dbReference>
<dbReference type="EnsemblPlants" id="TuG1812G0100003127.01.T01">
    <property type="protein sequence ID" value="TuG1812G0100003127.01.T01.cds406099"/>
    <property type="gene ID" value="TuG1812G0100003127.01"/>
</dbReference>